<feature type="region of interest" description="Disordered" evidence="1">
    <location>
        <begin position="619"/>
        <end position="684"/>
    </location>
</feature>
<proteinExistence type="predicted"/>
<sequence length="924" mass="102243">MAPALTKILKNGHGIHLTSPPASVRVNSEARATCTVELEPHMGSADDGDLQKMLNLCLFRSLDSCLSLRPLDPPLNPGPLTCVQTSASPDEIVPLTSPDSLASFLSFNKCQRDPHQVAPVFPGVPDMFLIPVPEHNSQEACLLHGQSAFLECRPDGGDVHGSSLTLCPSYSHEELTSRSHTQMYATRPTMKCEGLAGMACPPPPASVQPGTDVLNFDQMDLEAGMEEVVKEQLSKHEGLKSRAWRLQKGLQALLGDHALLHCSQQLEGLEKHCQLGDASLDSLGSVHHGVAPPPACSNADFSGQESFTDWPSFVEVTEFCDSSQVVLRGLQEALDSEATGSSSSEDEPEEDMAHGKISFVSSRWERQWLEERVELSSRWSWLQLRLSELEGRIEQMVELHQNICSTKGRVVLADPHPLTGRQAQQTLMREMTGSSCTASEADTEPCSPTRLLHNIERQSAQLSQIVNSLGFSPLSKQDHTARGRTTFTSGQGGGDGFLSGSSRRRRMATRKLFKADASSVCARTRPLISYHKRRLFKFKSLDPKSSSKSRKLSSTESPSFSSSSCLCGSWDPVSLCSDPDCSSSSRTHPLVSFSFDFPTCHHLQRAVAREEWLQKPFNINSQLSSPANSRRNSSTPRPNSSKYKKHARRQKRVLMGLSPIRSSGSAWTHRSSVSQRRRKMGRTRRLTDDDQEVPYQLCDLGESSVDVFEETYTQIAHSQASQGFVRKRQRDSMYNINNIVIPASLCKVEKLQYKDILTPSWRLVDIQCLTEMDNKIEDLSDDVFARRHLALEQKEKLRWSSWEKRKGCRRPMRSVSRLSGSGGRMCTSGEESSVEGNCAQLDSDEQPGSEEWLPQAPWKPRLFPLDDVEEASLLSEAEVPSGWKESSSLSCSSKHSNSHLSPAQSVCNILPSYGQGKNCTSNGS</sequence>
<dbReference type="GeneTree" id="ENSGT00530000063688"/>
<feature type="compositionally biased region" description="Basic residues" evidence="1">
    <location>
        <begin position="675"/>
        <end position="684"/>
    </location>
</feature>
<reference evidence="3" key="1">
    <citation type="submission" date="2025-08" db="UniProtKB">
        <authorList>
            <consortium name="Ensembl"/>
        </authorList>
    </citation>
    <scope>IDENTIFICATION</scope>
</reference>
<dbReference type="RefSeq" id="XP_017279291.1">
    <property type="nucleotide sequence ID" value="XM_017423802.3"/>
</dbReference>
<organism evidence="3 4">
    <name type="scientific">Kryptolebias marmoratus</name>
    <name type="common">Mangrove killifish</name>
    <name type="synonym">Rivulus marmoratus</name>
    <dbReference type="NCBI Taxonomy" id="37003"/>
    <lineage>
        <taxon>Eukaryota</taxon>
        <taxon>Metazoa</taxon>
        <taxon>Chordata</taxon>
        <taxon>Craniata</taxon>
        <taxon>Vertebrata</taxon>
        <taxon>Euteleostomi</taxon>
        <taxon>Actinopterygii</taxon>
        <taxon>Neopterygii</taxon>
        <taxon>Teleostei</taxon>
        <taxon>Neoteleostei</taxon>
        <taxon>Acanthomorphata</taxon>
        <taxon>Ovalentaria</taxon>
        <taxon>Atherinomorphae</taxon>
        <taxon>Cyprinodontiformes</taxon>
        <taxon>Rivulidae</taxon>
        <taxon>Kryptolebias</taxon>
    </lineage>
</organism>
<feature type="compositionally biased region" description="Basic residues" evidence="1">
    <location>
        <begin position="642"/>
        <end position="652"/>
    </location>
</feature>
<accession>A0A3Q3BET1</accession>
<dbReference type="InterPro" id="IPR026180">
    <property type="entry name" value="NSL1"/>
</dbReference>
<dbReference type="InterPro" id="IPR029332">
    <property type="entry name" value="PEHE_dom"/>
</dbReference>
<feature type="region of interest" description="Disordered" evidence="1">
    <location>
        <begin position="876"/>
        <end position="902"/>
    </location>
</feature>
<evidence type="ECO:0000259" key="2">
    <source>
        <dbReference type="PROSITE" id="PS52052"/>
    </source>
</evidence>
<dbReference type="Ensembl" id="ENSKMAT00000028947.1">
    <property type="protein sequence ID" value="ENSKMAP00000028588.1"/>
    <property type="gene ID" value="ENSKMAG00000021196.1"/>
</dbReference>
<dbReference type="Pfam" id="PF15275">
    <property type="entry name" value="PEHE"/>
    <property type="match status" value="1"/>
</dbReference>
<dbReference type="GeneID" id="108240382"/>
<dbReference type="SMART" id="SM01300">
    <property type="entry name" value="PEHE"/>
    <property type="match status" value="1"/>
</dbReference>
<dbReference type="OrthoDB" id="6022640at2759"/>
<dbReference type="AlphaFoldDB" id="A0A3Q3BET1"/>
<dbReference type="STRING" id="37003.ENSKMAP00000028588"/>
<dbReference type="Proteomes" id="UP000264800">
    <property type="component" value="Unplaced"/>
</dbReference>
<feature type="compositionally biased region" description="Low complexity" evidence="1">
    <location>
        <begin position="624"/>
        <end position="641"/>
    </location>
</feature>
<feature type="region of interest" description="Disordered" evidence="1">
    <location>
        <begin position="813"/>
        <end position="856"/>
    </location>
</feature>
<dbReference type="PANTHER" id="PTHR22443">
    <property type="entry name" value="NON-SPECIFIC LETHAL 1, ISOFORM M"/>
    <property type="match status" value="1"/>
</dbReference>
<dbReference type="PROSITE" id="PS52052">
    <property type="entry name" value="PEHE"/>
    <property type="match status" value="1"/>
</dbReference>
<feature type="compositionally biased region" description="Polar residues" evidence="1">
    <location>
        <begin position="660"/>
        <end position="674"/>
    </location>
</feature>
<reference evidence="3" key="2">
    <citation type="submission" date="2025-09" db="UniProtKB">
        <authorList>
            <consortium name="Ensembl"/>
        </authorList>
    </citation>
    <scope>IDENTIFICATION</scope>
</reference>
<protein>
    <submittedName>
        <fullName evidence="3">KAT8 regulatory NSL complex subunit 1 like</fullName>
    </submittedName>
</protein>
<name>A0A3Q3BET1_KRYMA</name>
<dbReference type="PANTHER" id="PTHR22443:SF16">
    <property type="entry name" value="KAT8 REGULATORY NSL COMPLEX SUBUNIT 1-LIKE PROTEIN"/>
    <property type="match status" value="1"/>
</dbReference>
<dbReference type="Gene3D" id="6.10.250.3170">
    <property type="match status" value="1"/>
</dbReference>
<dbReference type="GO" id="GO:0035035">
    <property type="term" value="F:histone acetyltransferase binding"/>
    <property type="evidence" value="ECO:0007669"/>
    <property type="project" value="TreeGrafter"/>
</dbReference>
<dbReference type="OMA" id="WRVVDIQ"/>
<evidence type="ECO:0000313" key="3">
    <source>
        <dbReference type="Ensembl" id="ENSKMAP00000028588.1"/>
    </source>
</evidence>
<feature type="region of interest" description="Disordered" evidence="1">
    <location>
        <begin position="543"/>
        <end position="566"/>
    </location>
</feature>
<feature type="compositionally biased region" description="Low complexity" evidence="1">
    <location>
        <begin position="886"/>
        <end position="901"/>
    </location>
</feature>
<dbReference type="KEGG" id="kmr:108240382"/>
<feature type="region of interest" description="Disordered" evidence="1">
    <location>
        <begin position="473"/>
        <end position="503"/>
    </location>
</feature>
<dbReference type="GO" id="GO:0044545">
    <property type="term" value="C:NSL complex"/>
    <property type="evidence" value="ECO:0007669"/>
    <property type="project" value="TreeGrafter"/>
</dbReference>
<dbReference type="CTD" id="151050"/>
<keyword evidence="4" id="KW-1185">Reference proteome</keyword>
<evidence type="ECO:0000313" key="4">
    <source>
        <dbReference type="Proteomes" id="UP000264800"/>
    </source>
</evidence>
<evidence type="ECO:0000256" key="1">
    <source>
        <dbReference type="SAM" id="MobiDB-lite"/>
    </source>
</evidence>
<feature type="region of interest" description="Disordered" evidence="1">
    <location>
        <begin position="335"/>
        <end position="354"/>
    </location>
</feature>
<feature type="domain" description="PEHE" evidence="2">
    <location>
        <begin position="755"/>
        <end position="883"/>
    </location>
</feature>
<feature type="compositionally biased region" description="Low complexity" evidence="1">
    <location>
        <begin position="552"/>
        <end position="564"/>
    </location>
</feature>